<evidence type="ECO:0000256" key="7">
    <source>
        <dbReference type="SAM" id="SignalP"/>
    </source>
</evidence>
<feature type="domain" description="WSC" evidence="8">
    <location>
        <begin position="147"/>
        <end position="273"/>
    </location>
</feature>
<evidence type="ECO:0000313" key="9">
    <source>
        <dbReference type="EMBL" id="KAG5979836.1"/>
    </source>
</evidence>
<keyword evidence="10" id="KW-1185">Reference proteome</keyword>
<dbReference type="InterPro" id="IPR002889">
    <property type="entry name" value="WSC_carb-bd"/>
</dbReference>
<feature type="domain" description="WSC" evidence="8">
    <location>
        <begin position="43"/>
        <end position="134"/>
    </location>
</feature>
<evidence type="ECO:0000256" key="5">
    <source>
        <dbReference type="ARBA" id="ARBA00023136"/>
    </source>
</evidence>
<evidence type="ECO:0000313" key="10">
    <source>
        <dbReference type="Proteomes" id="UP000748025"/>
    </source>
</evidence>
<protein>
    <recommendedName>
        <fullName evidence="8">WSC domain-containing protein</fullName>
    </recommendedName>
</protein>
<keyword evidence="6" id="KW-0325">Glycoprotein</keyword>
<dbReference type="GO" id="GO:0005886">
    <property type="term" value="C:plasma membrane"/>
    <property type="evidence" value="ECO:0007669"/>
    <property type="project" value="TreeGrafter"/>
</dbReference>
<comment type="subcellular location">
    <subcellularLocation>
        <location evidence="1">Membrane</location>
        <topology evidence="1">Single-pass membrane protein</topology>
    </subcellularLocation>
</comment>
<dbReference type="EMBL" id="SRPW01004877">
    <property type="protein sequence ID" value="KAG5979836.1"/>
    <property type="molecule type" value="Genomic_DNA"/>
</dbReference>
<reference evidence="9" key="1">
    <citation type="journal article" date="2020" name="bioRxiv">
        <title>Whole genome comparisons of ergot fungi reveals the divergence and evolution of species within the genus Claviceps are the result of varying mechanisms driving genome evolution and host range expansion.</title>
        <authorList>
            <person name="Wyka S.A."/>
            <person name="Mondo S.J."/>
            <person name="Liu M."/>
            <person name="Dettman J."/>
            <person name="Nalam V."/>
            <person name="Broders K.D."/>
        </authorList>
    </citation>
    <scope>NUCLEOTIDE SEQUENCE</scope>
    <source>
        <strain evidence="9">CCC 602</strain>
    </source>
</reference>
<dbReference type="PANTHER" id="PTHR24269">
    <property type="entry name" value="KREMEN PROTEIN"/>
    <property type="match status" value="1"/>
</dbReference>
<dbReference type="OrthoDB" id="5985073at2759"/>
<sequence>MKIPSPLVSYLFSLVLSLLALGNAASVEKRDLVPPNDAELGNEWDYQGCYRDVGRTINAASTADAQMTNQKCMQFCFSRKFPYAGTEYASECYCGDRLAIGGIEVPASDCFMSCAGNKTQPCGGAGRLTLWKTSNVSAPSFNPGVNGWVSMGCYLEGISGHALTHAPDTIVNAEITVAKCTAACKSADAGFILAGVEYGGECCEFDESAKRQANTWWNLNRQALPVYERMYCGKELSNGARKAPDDSKCNMVCNGNSSEYCGGPGALNVYQYSGQSLP</sequence>
<keyword evidence="2" id="KW-0812">Transmembrane</keyword>
<gene>
    <name evidence="9" type="ORF">E4U43_006823</name>
</gene>
<evidence type="ECO:0000256" key="3">
    <source>
        <dbReference type="ARBA" id="ARBA00022729"/>
    </source>
</evidence>
<evidence type="ECO:0000256" key="6">
    <source>
        <dbReference type="ARBA" id="ARBA00023180"/>
    </source>
</evidence>
<feature type="signal peptide" evidence="7">
    <location>
        <begin position="1"/>
        <end position="24"/>
    </location>
</feature>
<dbReference type="AlphaFoldDB" id="A0A9P7N0K4"/>
<evidence type="ECO:0000259" key="8">
    <source>
        <dbReference type="PROSITE" id="PS51212"/>
    </source>
</evidence>
<organism evidence="9 10">
    <name type="scientific">Claviceps pusilla</name>
    <dbReference type="NCBI Taxonomy" id="123648"/>
    <lineage>
        <taxon>Eukaryota</taxon>
        <taxon>Fungi</taxon>
        <taxon>Dikarya</taxon>
        <taxon>Ascomycota</taxon>
        <taxon>Pezizomycotina</taxon>
        <taxon>Sordariomycetes</taxon>
        <taxon>Hypocreomycetidae</taxon>
        <taxon>Hypocreales</taxon>
        <taxon>Clavicipitaceae</taxon>
        <taxon>Claviceps</taxon>
    </lineage>
</organism>
<name>A0A9P7N0K4_9HYPO</name>
<evidence type="ECO:0000256" key="2">
    <source>
        <dbReference type="ARBA" id="ARBA00022692"/>
    </source>
</evidence>
<dbReference type="InterPro" id="IPR051836">
    <property type="entry name" value="Kremen_rcpt"/>
</dbReference>
<dbReference type="Pfam" id="PF01822">
    <property type="entry name" value="WSC"/>
    <property type="match status" value="2"/>
</dbReference>
<dbReference type="PANTHER" id="PTHR24269:SF16">
    <property type="entry name" value="PROTEIN SLG1"/>
    <property type="match status" value="1"/>
</dbReference>
<keyword evidence="4" id="KW-1133">Transmembrane helix</keyword>
<feature type="non-terminal residue" evidence="9">
    <location>
        <position position="1"/>
    </location>
</feature>
<feature type="chain" id="PRO_5040142608" description="WSC domain-containing protein" evidence="7">
    <location>
        <begin position="25"/>
        <end position="278"/>
    </location>
</feature>
<keyword evidence="3 7" id="KW-0732">Signal</keyword>
<proteinExistence type="predicted"/>
<evidence type="ECO:0000256" key="4">
    <source>
        <dbReference type="ARBA" id="ARBA00022989"/>
    </source>
</evidence>
<accession>A0A9P7N0K4</accession>
<comment type="caution">
    <text evidence="9">The sequence shown here is derived from an EMBL/GenBank/DDBJ whole genome shotgun (WGS) entry which is preliminary data.</text>
</comment>
<evidence type="ECO:0000256" key="1">
    <source>
        <dbReference type="ARBA" id="ARBA00004167"/>
    </source>
</evidence>
<dbReference type="PROSITE" id="PS51212">
    <property type="entry name" value="WSC"/>
    <property type="match status" value="2"/>
</dbReference>
<dbReference type="SMART" id="SM00321">
    <property type="entry name" value="WSC"/>
    <property type="match status" value="2"/>
</dbReference>
<keyword evidence="5" id="KW-0472">Membrane</keyword>
<dbReference type="Proteomes" id="UP000748025">
    <property type="component" value="Unassembled WGS sequence"/>
</dbReference>